<accession>A0A9N9S2M3</accession>
<evidence type="ECO:0000259" key="3">
    <source>
        <dbReference type="Pfam" id="PF00685"/>
    </source>
</evidence>
<dbReference type="GO" id="GO:0008146">
    <property type="term" value="F:sulfotransferase activity"/>
    <property type="evidence" value="ECO:0007669"/>
    <property type="project" value="InterPro"/>
</dbReference>
<name>A0A9N9S2M3_9DIPT</name>
<dbReference type="Gene3D" id="3.40.50.300">
    <property type="entry name" value="P-loop containing nucleotide triphosphate hydrolases"/>
    <property type="match status" value="3"/>
</dbReference>
<dbReference type="Proteomes" id="UP001153620">
    <property type="component" value="Chromosome 3"/>
</dbReference>
<dbReference type="Pfam" id="PF00685">
    <property type="entry name" value="Sulfotransfer_1"/>
    <property type="match status" value="3"/>
</dbReference>
<comment type="similarity">
    <text evidence="1">Belongs to the sulfotransferase 1 family.</text>
</comment>
<dbReference type="SUPFAM" id="SSF52540">
    <property type="entry name" value="P-loop containing nucleoside triphosphate hydrolases"/>
    <property type="match status" value="3"/>
</dbReference>
<evidence type="ECO:0000313" key="4">
    <source>
        <dbReference type="EMBL" id="CAG9808646.1"/>
    </source>
</evidence>
<organism evidence="4 5">
    <name type="scientific">Chironomus riparius</name>
    <dbReference type="NCBI Taxonomy" id="315576"/>
    <lineage>
        <taxon>Eukaryota</taxon>
        <taxon>Metazoa</taxon>
        <taxon>Ecdysozoa</taxon>
        <taxon>Arthropoda</taxon>
        <taxon>Hexapoda</taxon>
        <taxon>Insecta</taxon>
        <taxon>Pterygota</taxon>
        <taxon>Neoptera</taxon>
        <taxon>Endopterygota</taxon>
        <taxon>Diptera</taxon>
        <taxon>Nematocera</taxon>
        <taxon>Chironomoidea</taxon>
        <taxon>Chironomidae</taxon>
        <taxon>Chironominae</taxon>
        <taxon>Chironomus</taxon>
    </lineage>
</organism>
<feature type="domain" description="Sulfotransferase" evidence="3">
    <location>
        <begin position="261"/>
        <end position="420"/>
    </location>
</feature>
<dbReference type="InterPro" id="IPR027417">
    <property type="entry name" value="P-loop_NTPase"/>
</dbReference>
<sequence length="671" mass="78995">MSFEIIGDKANPLSSLQVKRLDGKWKNFPASILRPLHAEKLDSFVNFPVRSDDIFILGYPRSGTSRLMELVWIIANDCDFETLLEYDADVRTVSFEIPEWSFEWRDKFLAKSFEEMKSPRSMKCHLPVQLLPDEFWTKKPKSFYISRDPKDVAVSQYHFTNTIPINPKTLEDFLDDFIADKIPHGPYRENMWNYMNLPDNENICYFTYEEMSGDLEVDAVSIPSVSVKRLDDKWKNFPASILLPLHAEKLDFFVNFPVRSDDIFILGYPRSGTSRLMELVWIIANDCDFETLLENDADVRTVSLEIPEWSFEWRDKFLAKSFEEMKSPRSIKCHLPVQLLPDEFWTKKPKSFYISRDPKDVAVSQYHFANSFSTNSGKLEEFLDDFMADKIPHGPYRENMWNYINLPDNENICYFTYEEILPYHSEASTVSIRKFKIKKQKMSVFKIEEKSSRTAPQVTVKRLDDKWKNFAGSTLPPQYVEKLESFKNFSVRPDDVFILGFPRSGTTRLQELVWIIANDFDFETLMEYDCDARIVFFETPEWSFQLRQKPLATSFEDMKSPRTMKCHLPVQLLPDEVWTKKPKLLHISRDPKDVAVSDYHLMKNFSPTPIKLEDFLEDFLSDALMYTPYREYIWNYLNLPDYENILYLTYENMSADLEGTIQKISHLNVSH</sequence>
<evidence type="ECO:0000256" key="2">
    <source>
        <dbReference type="ARBA" id="ARBA00022679"/>
    </source>
</evidence>
<reference evidence="4" key="1">
    <citation type="submission" date="2022-01" db="EMBL/GenBank/DDBJ databases">
        <authorList>
            <person name="King R."/>
        </authorList>
    </citation>
    <scope>NUCLEOTIDE SEQUENCE</scope>
</reference>
<dbReference type="InterPro" id="IPR000863">
    <property type="entry name" value="Sulfotransferase_dom"/>
</dbReference>
<reference evidence="4" key="2">
    <citation type="submission" date="2022-10" db="EMBL/GenBank/DDBJ databases">
        <authorList>
            <consortium name="ENA_rothamsted_submissions"/>
            <consortium name="culmorum"/>
            <person name="King R."/>
        </authorList>
    </citation>
    <scope>NUCLEOTIDE SEQUENCE</scope>
</reference>
<proteinExistence type="inferred from homology"/>
<evidence type="ECO:0000256" key="1">
    <source>
        <dbReference type="ARBA" id="ARBA00005771"/>
    </source>
</evidence>
<dbReference type="OrthoDB" id="205623at2759"/>
<feature type="domain" description="Sulfotransferase" evidence="3">
    <location>
        <begin position="493"/>
        <end position="665"/>
    </location>
</feature>
<dbReference type="EMBL" id="OU895879">
    <property type="protein sequence ID" value="CAG9808646.1"/>
    <property type="molecule type" value="Genomic_DNA"/>
</dbReference>
<evidence type="ECO:0000313" key="5">
    <source>
        <dbReference type="Proteomes" id="UP001153620"/>
    </source>
</evidence>
<keyword evidence="5" id="KW-1185">Reference proteome</keyword>
<gene>
    <name evidence="4" type="ORF">CHIRRI_LOCUS11484</name>
</gene>
<dbReference type="AlphaFoldDB" id="A0A9N9S2M3"/>
<dbReference type="PANTHER" id="PTHR11783">
    <property type="entry name" value="SULFOTRANSFERASE SULT"/>
    <property type="match status" value="1"/>
</dbReference>
<protein>
    <recommendedName>
        <fullName evidence="3">Sulfotransferase domain-containing protein</fullName>
    </recommendedName>
</protein>
<feature type="domain" description="Sulfotransferase" evidence="3">
    <location>
        <begin position="52"/>
        <end position="217"/>
    </location>
</feature>
<keyword evidence="2" id="KW-0808">Transferase</keyword>